<dbReference type="PROSITE" id="PS51186">
    <property type="entry name" value="GNAT"/>
    <property type="match status" value="1"/>
</dbReference>
<reference evidence="2" key="1">
    <citation type="submission" date="2021-12" db="EMBL/GenBank/DDBJ databases">
        <authorList>
            <person name="Rodrigo-Torres L."/>
            <person name="Arahal R. D."/>
            <person name="Lucena T."/>
        </authorList>
    </citation>
    <scope>NUCLEOTIDE SEQUENCE</scope>
    <source>
        <strain evidence="2">CECT 8226</strain>
    </source>
</reference>
<dbReference type="Proteomes" id="UP000838160">
    <property type="component" value="Unassembled WGS sequence"/>
</dbReference>
<dbReference type="PANTHER" id="PTHR43792:SF1">
    <property type="entry name" value="N-ACETYLTRANSFERASE DOMAIN-CONTAINING PROTEIN"/>
    <property type="match status" value="1"/>
</dbReference>
<sequence length="180" mass="20538">MNCPELKTNNYRLRAFETKDLNRFAQYRAQKSVAQYQSWSDYTYQDAVALFESTDYFRFAVVGQWYQLAIALQDSDELVGDLAVHFIDDEQVELGFTVAPDFQGQGVATEAASALLAYLFSELGKHRVVATTDANNVASYSVLEKLGFRREAHFIQNIFFKGAWGDEYQYALLSSESKFK</sequence>
<dbReference type="InterPro" id="IPR000182">
    <property type="entry name" value="GNAT_dom"/>
</dbReference>
<keyword evidence="2" id="KW-0808">Transferase</keyword>
<dbReference type="Pfam" id="PF13302">
    <property type="entry name" value="Acetyltransf_3"/>
    <property type="match status" value="1"/>
</dbReference>
<dbReference type="EMBL" id="CAKLCM010000002">
    <property type="protein sequence ID" value="CAH0525789.1"/>
    <property type="molecule type" value="Genomic_DNA"/>
</dbReference>
<dbReference type="PANTHER" id="PTHR43792">
    <property type="entry name" value="GNAT FAMILY, PUTATIVE (AFU_ORTHOLOGUE AFUA_3G00765)-RELATED-RELATED"/>
    <property type="match status" value="1"/>
</dbReference>
<organism evidence="2 3">
    <name type="scientific">Vibrio hippocampi</name>
    <dbReference type="NCBI Taxonomy" id="654686"/>
    <lineage>
        <taxon>Bacteria</taxon>
        <taxon>Pseudomonadati</taxon>
        <taxon>Pseudomonadota</taxon>
        <taxon>Gammaproteobacteria</taxon>
        <taxon>Vibrionales</taxon>
        <taxon>Vibrionaceae</taxon>
        <taxon>Vibrio</taxon>
    </lineage>
</organism>
<dbReference type="InterPro" id="IPR051531">
    <property type="entry name" value="N-acetyltransferase"/>
</dbReference>
<proteinExistence type="predicted"/>
<comment type="caution">
    <text evidence="2">The sequence shown here is derived from an EMBL/GenBank/DDBJ whole genome shotgun (WGS) entry which is preliminary data.</text>
</comment>
<dbReference type="GO" id="GO:0016746">
    <property type="term" value="F:acyltransferase activity"/>
    <property type="evidence" value="ECO:0007669"/>
    <property type="project" value="UniProtKB-KW"/>
</dbReference>
<dbReference type="SUPFAM" id="SSF55729">
    <property type="entry name" value="Acyl-CoA N-acyltransferases (Nat)"/>
    <property type="match status" value="1"/>
</dbReference>
<evidence type="ECO:0000259" key="1">
    <source>
        <dbReference type="PROSITE" id="PS51186"/>
    </source>
</evidence>
<keyword evidence="2" id="KW-0012">Acyltransferase</keyword>
<keyword evidence="3" id="KW-1185">Reference proteome</keyword>
<evidence type="ECO:0000313" key="3">
    <source>
        <dbReference type="Proteomes" id="UP000838160"/>
    </source>
</evidence>
<dbReference type="Gene3D" id="3.40.630.30">
    <property type="match status" value="1"/>
</dbReference>
<dbReference type="EC" id="2.3.1.-" evidence="2"/>
<dbReference type="CDD" id="cd04301">
    <property type="entry name" value="NAT_SF"/>
    <property type="match status" value="1"/>
</dbReference>
<feature type="domain" description="N-acetyltransferase" evidence="1">
    <location>
        <begin position="11"/>
        <end position="175"/>
    </location>
</feature>
<protein>
    <submittedName>
        <fullName evidence="2">Ribosomal N-acetyltransferase YdaF</fullName>
        <ecNumber evidence="2">2.3.1.-</ecNumber>
    </submittedName>
</protein>
<name>A0ABN8DF67_9VIBR</name>
<dbReference type="RefSeq" id="WP_237484288.1">
    <property type="nucleotide sequence ID" value="NZ_CAKLCM010000002.1"/>
</dbReference>
<dbReference type="InterPro" id="IPR016181">
    <property type="entry name" value="Acyl_CoA_acyltransferase"/>
</dbReference>
<accession>A0ABN8DF67</accession>
<gene>
    <name evidence="2" type="primary">ydaF_2</name>
    <name evidence="2" type="ORF">VHP8226_01320</name>
</gene>
<evidence type="ECO:0000313" key="2">
    <source>
        <dbReference type="EMBL" id="CAH0525789.1"/>
    </source>
</evidence>